<protein>
    <submittedName>
        <fullName evidence="2">Uncharacterized protein</fullName>
    </submittedName>
</protein>
<gene>
    <name evidence="2" type="ORF">HMPREF0634_0177</name>
</gene>
<accession>E0E1J4</accession>
<dbReference type="Proteomes" id="UP000003244">
    <property type="component" value="Unassembled WGS sequence"/>
</dbReference>
<keyword evidence="1" id="KW-0472">Membrane</keyword>
<proteinExistence type="predicted"/>
<organism evidence="2 3">
    <name type="scientific">Peptostreptococcus stomatis DSM 17678</name>
    <dbReference type="NCBI Taxonomy" id="596315"/>
    <lineage>
        <taxon>Bacteria</taxon>
        <taxon>Bacillati</taxon>
        <taxon>Bacillota</taxon>
        <taxon>Clostridia</taxon>
        <taxon>Peptostreptococcales</taxon>
        <taxon>Peptostreptococcaceae</taxon>
        <taxon>Peptostreptococcus</taxon>
    </lineage>
</organism>
<keyword evidence="1" id="KW-1133">Transmembrane helix</keyword>
<keyword evidence="1" id="KW-0812">Transmembrane</keyword>
<dbReference type="eggNOG" id="ENOG5033SMQ">
    <property type="taxonomic scope" value="Bacteria"/>
</dbReference>
<name>E0E1J4_9FIRM</name>
<dbReference type="AlphaFoldDB" id="E0E1J4"/>
<evidence type="ECO:0000256" key="1">
    <source>
        <dbReference type="SAM" id="Phobius"/>
    </source>
</evidence>
<keyword evidence="3" id="KW-1185">Reference proteome</keyword>
<reference evidence="2 3" key="1">
    <citation type="submission" date="2010-08" db="EMBL/GenBank/DDBJ databases">
        <authorList>
            <person name="Harkins D.M."/>
            <person name="Madupu R."/>
            <person name="Durkin A.S."/>
            <person name="Torralba M."/>
            <person name="Methe B."/>
            <person name="Sutton G.G."/>
            <person name="Nelson K.E."/>
        </authorList>
    </citation>
    <scope>NUCLEOTIDE SEQUENCE [LARGE SCALE GENOMIC DNA]</scope>
    <source>
        <strain evidence="2 3">DSM 17678</strain>
    </source>
</reference>
<comment type="caution">
    <text evidence="2">The sequence shown here is derived from an EMBL/GenBank/DDBJ whole genome shotgun (WGS) entry which is preliminary data.</text>
</comment>
<dbReference type="RefSeq" id="WP_007788369.1">
    <property type="nucleotide sequence ID" value="NZ_ADGQ01000016.1"/>
</dbReference>
<evidence type="ECO:0000313" key="2">
    <source>
        <dbReference type="EMBL" id="EFM65242.1"/>
    </source>
</evidence>
<evidence type="ECO:0000313" key="3">
    <source>
        <dbReference type="Proteomes" id="UP000003244"/>
    </source>
</evidence>
<dbReference type="GeneID" id="84800062"/>
<feature type="transmembrane region" description="Helical" evidence="1">
    <location>
        <begin position="12"/>
        <end position="36"/>
    </location>
</feature>
<sequence length="289" mass="34038">MWKLIKRLFNWIAGIFLKLNIIVRVVVVILIFMLLYSISFKMARINIDKGQTMDIMSVDTGGEKTKTQEAMEAKKAEEAKKSLLVRFKESKKIYISDEETENIKISGETLEQFKRKAEVFVKVRNLDDDFKTSNKGYTDNSLNFKTDFNYFVITSGKRVENYKVPVSMKAELEAEYRKLIYTSVDFITNKENMGSIRIYHGDESKKVWPWKKDDLIYKILYKREVGKIQPEKEFKKSKDNYTIKMEKSGVKIFIQTMGKDFIKVTCGDNTAYYEVFPELYNYLHDEVFK</sequence>
<dbReference type="EMBL" id="ADGQ01000016">
    <property type="protein sequence ID" value="EFM65242.1"/>
    <property type="molecule type" value="Genomic_DNA"/>
</dbReference>
<dbReference type="STRING" id="596315.HMPREF0634_0177"/>